<evidence type="ECO:0000256" key="2">
    <source>
        <dbReference type="ARBA" id="ARBA00012035"/>
    </source>
</evidence>
<protein>
    <recommendedName>
        <fullName evidence="3">Ribokinase</fullName>
        <ecNumber evidence="2">2.7.1.15</ecNumber>
    </recommendedName>
</protein>
<keyword evidence="8" id="KW-0067">ATP-binding</keyword>
<evidence type="ECO:0000256" key="9">
    <source>
        <dbReference type="ARBA" id="ARBA00022842"/>
    </source>
</evidence>
<evidence type="ECO:0000256" key="4">
    <source>
        <dbReference type="ARBA" id="ARBA00022679"/>
    </source>
</evidence>
<dbReference type="GO" id="GO:0005524">
    <property type="term" value="F:ATP binding"/>
    <property type="evidence" value="ECO:0007669"/>
    <property type="project" value="UniProtKB-KW"/>
</dbReference>
<dbReference type="PRINTS" id="PR00990">
    <property type="entry name" value="RIBOKINASE"/>
</dbReference>
<dbReference type="InterPro" id="IPR002173">
    <property type="entry name" value="Carboh/pur_kinase_PfkB_CS"/>
</dbReference>
<evidence type="ECO:0000313" key="13">
    <source>
        <dbReference type="EMBL" id="CUR55228.1"/>
    </source>
</evidence>
<gene>
    <name evidence="13" type="ORF">NOCA2230148</name>
</gene>
<dbReference type="HAMAP" id="MF_01987">
    <property type="entry name" value="Ribokinase"/>
    <property type="match status" value="1"/>
</dbReference>
<feature type="domain" description="Carbohydrate kinase PfkB" evidence="12">
    <location>
        <begin position="2"/>
        <end position="282"/>
    </location>
</feature>
<evidence type="ECO:0000256" key="6">
    <source>
        <dbReference type="ARBA" id="ARBA00022741"/>
    </source>
</evidence>
<dbReference type="Pfam" id="PF00294">
    <property type="entry name" value="PfkB"/>
    <property type="match status" value="1"/>
</dbReference>
<keyword evidence="7" id="KW-0418">Kinase</keyword>
<evidence type="ECO:0000256" key="10">
    <source>
        <dbReference type="ARBA" id="ARBA00022958"/>
    </source>
</evidence>
<dbReference type="CDD" id="cd01174">
    <property type="entry name" value="ribokinase"/>
    <property type="match status" value="1"/>
</dbReference>
<keyword evidence="11" id="KW-0119">Carbohydrate metabolism</keyword>
<dbReference type="AlphaFoldDB" id="A0A2P2BZM3"/>
<evidence type="ECO:0000256" key="11">
    <source>
        <dbReference type="ARBA" id="ARBA00023277"/>
    </source>
</evidence>
<evidence type="ECO:0000256" key="3">
    <source>
        <dbReference type="ARBA" id="ARBA00016943"/>
    </source>
</evidence>
<evidence type="ECO:0000259" key="12">
    <source>
        <dbReference type="Pfam" id="PF00294"/>
    </source>
</evidence>
<evidence type="ECO:0000256" key="7">
    <source>
        <dbReference type="ARBA" id="ARBA00022777"/>
    </source>
</evidence>
<dbReference type="GO" id="GO:0005829">
    <property type="term" value="C:cytosol"/>
    <property type="evidence" value="ECO:0007669"/>
    <property type="project" value="TreeGrafter"/>
</dbReference>
<dbReference type="SUPFAM" id="SSF53613">
    <property type="entry name" value="Ribokinase-like"/>
    <property type="match status" value="1"/>
</dbReference>
<evidence type="ECO:0000256" key="5">
    <source>
        <dbReference type="ARBA" id="ARBA00022723"/>
    </source>
</evidence>
<dbReference type="PROSITE" id="PS00584">
    <property type="entry name" value="PFKB_KINASES_2"/>
    <property type="match status" value="1"/>
</dbReference>
<proteinExistence type="inferred from homology"/>
<dbReference type="GO" id="GO:0006014">
    <property type="term" value="P:D-ribose metabolic process"/>
    <property type="evidence" value="ECO:0007669"/>
    <property type="project" value="InterPro"/>
</dbReference>
<dbReference type="InterPro" id="IPR002139">
    <property type="entry name" value="Ribo/fructo_kinase"/>
</dbReference>
<accession>A0A2P2BZM3</accession>
<dbReference type="InterPro" id="IPR011611">
    <property type="entry name" value="PfkB_dom"/>
</dbReference>
<comment type="similarity">
    <text evidence="1">Belongs to the carbohydrate kinase PfkB family.</text>
</comment>
<keyword evidence="10" id="KW-0630">Potassium</keyword>
<dbReference type="Gene3D" id="3.40.1190.20">
    <property type="match status" value="1"/>
</dbReference>
<keyword evidence="5" id="KW-0479">Metal-binding</keyword>
<dbReference type="PANTHER" id="PTHR10584:SF166">
    <property type="entry name" value="RIBOKINASE"/>
    <property type="match status" value="1"/>
</dbReference>
<keyword evidence="6" id="KW-0547">Nucleotide-binding</keyword>
<name>A0A2P2BZM3_9ZZZZ</name>
<dbReference type="PANTHER" id="PTHR10584">
    <property type="entry name" value="SUGAR KINASE"/>
    <property type="match status" value="1"/>
</dbReference>
<keyword evidence="4" id="KW-0808">Transferase</keyword>
<dbReference type="EMBL" id="CZKA01000016">
    <property type="protein sequence ID" value="CUR55228.1"/>
    <property type="molecule type" value="Genomic_DNA"/>
</dbReference>
<dbReference type="EC" id="2.7.1.15" evidence="2"/>
<evidence type="ECO:0000256" key="8">
    <source>
        <dbReference type="ARBA" id="ARBA00022840"/>
    </source>
</evidence>
<keyword evidence="9" id="KW-0460">Magnesium</keyword>
<organism evidence="13">
    <name type="scientific">metagenome</name>
    <dbReference type="NCBI Taxonomy" id="256318"/>
    <lineage>
        <taxon>unclassified sequences</taxon>
        <taxon>metagenomes</taxon>
    </lineage>
</organism>
<dbReference type="GO" id="GO:0046872">
    <property type="term" value="F:metal ion binding"/>
    <property type="evidence" value="ECO:0007669"/>
    <property type="project" value="UniProtKB-KW"/>
</dbReference>
<dbReference type="InterPro" id="IPR029056">
    <property type="entry name" value="Ribokinase-like"/>
</dbReference>
<dbReference type="InterPro" id="IPR011877">
    <property type="entry name" value="Ribokinase"/>
</dbReference>
<sequence>MVGSANLDLAIGVLRPPARGETVLGGDPVRGPGGKGLNQAVAAARLGLRTGFVGAVGDDDAGALLLGVLRAEGVSSLVSTVAVPTGLAVVLTDEQGDSTITVSPGANARVDAALVWAVEEVAAARAVLLQHEVPPSAVRAAAERCTGLFVLNPAPGRIVDPDVLARVDVLVPNRHELAVLAGASTPPQDADAAALARRLQVRGTVVVTLGADGCVVVEPDGTTYAVAARPVRVVDTTAAGDSFCAGLVHGLLRGDTMLESVRWATRVAGQTVGVAGAAVSTPRLDEVPAEG</sequence>
<reference evidence="13" key="1">
    <citation type="submission" date="2015-08" db="EMBL/GenBank/DDBJ databases">
        <authorList>
            <person name="Babu N.S."/>
            <person name="Beckwith C.J."/>
            <person name="Beseler K.G."/>
            <person name="Brison A."/>
            <person name="Carone J.V."/>
            <person name="Caskin T.P."/>
            <person name="Diamond M."/>
            <person name="Durham M.E."/>
            <person name="Foxe J.M."/>
            <person name="Go M."/>
            <person name="Henderson B.A."/>
            <person name="Jones I.B."/>
            <person name="McGettigan J.A."/>
            <person name="Micheletti S.J."/>
            <person name="Nasrallah M.E."/>
            <person name="Ortiz D."/>
            <person name="Piller C.R."/>
            <person name="Privatt S.R."/>
            <person name="Schneider S.L."/>
            <person name="Sharp S."/>
            <person name="Smith T.C."/>
            <person name="Stanton J.D."/>
            <person name="Ullery H.E."/>
            <person name="Wilson R.J."/>
            <person name="Serrano M.G."/>
            <person name="Buck G."/>
            <person name="Lee V."/>
            <person name="Wang Y."/>
            <person name="Carvalho R."/>
            <person name="Voegtly L."/>
            <person name="Shi R."/>
            <person name="Duckworth R."/>
            <person name="Johnson A."/>
            <person name="Loviza R."/>
            <person name="Walstead R."/>
            <person name="Shah Z."/>
            <person name="Kiflezghi M."/>
            <person name="Wade K."/>
            <person name="Ball S.L."/>
            <person name="Bradley K.W."/>
            <person name="Asai D.J."/>
            <person name="Bowman C.A."/>
            <person name="Russell D.A."/>
            <person name="Pope W.H."/>
            <person name="Jacobs-Sera D."/>
            <person name="Hendrix R.W."/>
            <person name="Hatfull G.F."/>
        </authorList>
    </citation>
    <scope>NUCLEOTIDE SEQUENCE</scope>
</reference>
<dbReference type="GO" id="GO:0004747">
    <property type="term" value="F:ribokinase activity"/>
    <property type="evidence" value="ECO:0007669"/>
    <property type="project" value="UniProtKB-EC"/>
</dbReference>
<evidence type="ECO:0000256" key="1">
    <source>
        <dbReference type="ARBA" id="ARBA00010688"/>
    </source>
</evidence>